<dbReference type="GO" id="GO:0022625">
    <property type="term" value="C:cytosolic large ribosomal subunit"/>
    <property type="evidence" value="ECO:0007669"/>
    <property type="project" value="TreeGrafter"/>
</dbReference>
<evidence type="ECO:0000256" key="6">
    <source>
        <dbReference type="RuleBase" id="RU003888"/>
    </source>
</evidence>
<evidence type="ECO:0000256" key="1">
    <source>
        <dbReference type="ARBA" id="ARBA00007320"/>
    </source>
</evidence>
<evidence type="ECO:0000313" key="9">
    <source>
        <dbReference type="EMBL" id="KAF4434960.1"/>
    </source>
</evidence>
<dbReference type="InterPro" id="IPR030878">
    <property type="entry name" value="Ribosomal_uL15"/>
</dbReference>
<dbReference type="SUPFAM" id="SSF52080">
    <property type="entry name" value="Ribosomal proteins L15p and L18e"/>
    <property type="match status" value="1"/>
</dbReference>
<dbReference type="Proteomes" id="UP000536711">
    <property type="component" value="Unassembled WGS sequence"/>
</dbReference>
<feature type="compositionally biased region" description="Basic residues" evidence="7">
    <location>
        <begin position="54"/>
        <end position="63"/>
    </location>
</feature>
<feature type="domain" description="Large ribosomal subunit protein uL15/eL18" evidence="8">
    <location>
        <begin position="105"/>
        <end position="179"/>
    </location>
</feature>
<keyword evidence="10" id="KW-1185">Reference proteome</keyword>
<organism evidence="9 10">
    <name type="scientific">Fusarium acutatum</name>
    <dbReference type="NCBI Taxonomy" id="78861"/>
    <lineage>
        <taxon>Eukaryota</taxon>
        <taxon>Fungi</taxon>
        <taxon>Dikarya</taxon>
        <taxon>Ascomycota</taxon>
        <taxon>Pezizomycotina</taxon>
        <taxon>Sordariomycetes</taxon>
        <taxon>Hypocreomycetidae</taxon>
        <taxon>Hypocreales</taxon>
        <taxon>Nectriaceae</taxon>
        <taxon>Fusarium</taxon>
        <taxon>Fusarium fujikuroi species complex</taxon>
    </lineage>
</organism>
<reference evidence="9 10" key="1">
    <citation type="submission" date="2020-01" db="EMBL/GenBank/DDBJ databases">
        <title>Identification and distribution of gene clusters putatively required for synthesis of sphingolipid metabolism inhibitors in phylogenetically diverse species of the filamentous fungus Fusarium.</title>
        <authorList>
            <person name="Kim H.-S."/>
            <person name="Busman M."/>
            <person name="Brown D.W."/>
            <person name="Divon H."/>
            <person name="Uhlig S."/>
            <person name="Proctor R.H."/>
        </authorList>
    </citation>
    <scope>NUCLEOTIDE SEQUENCE [LARGE SCALE GENOMIC DNA]</scope>
    <source>
        <strain evidence="9 10">NRRL 13308</strain>
    </source>
</reference>
<dbReference type="InterPro" id="IPR036227">
    <property type="entry name" value="Ribosomal_uL15/eL18_sf"/>
</dbReference>
<name>A0A8H4JMH5_9HYPO</name>
<dbReference type="PANTHER" id="PTHR11721:SF3">
    <property type="entry name" value="LARGE RIBOSOMAL SUBUNIT PROTEIN UL15"/>
    <property type="match status" value="1"/>
</dbReference>
<gene>
    <name evidence="9" type="ORF">FACUT_7620</name>
</gene>
<dbReference type="EMBL" id="JAADJF010000195">
    <property type="protein sequence ID" value="KAF4434960.1"/>
    <property type="molecule type" value="Genomic_DNA"/>
</dbReference>
<evidence type="ECO:0000256" key="3">
    <source>
        <dbReference type="ARBA" id="ARBA00023274"/>
    </source>
</evidence>
<comment type="caution">
    <text evidence="9">The sequence shown here is derived from an EMBL/GenBank/DDBJ whole genome shotgun (WGS) entry which is preliminary data.</text>
</comment>
<dbReference type="HAMAP" id="MF_01341">
    <property type="entry name" value="Ribosomal_uL15"/>
    <property type="match status" value="1"/>
</dbReference>
<dbReference type="AlphaFoldDB" id="A0A8H4JMH5"/>
<feature type="region of interest" description="Disordered" evidence="7">
    <location>
        <begin position="48"/>
        <end position="76"/>
    </location>
</feature>
<evidence type="ECO:0000256" key="4">
    <source>
        <dbReference type="ARBA" id="ARBA00035200"/>
    </source>
</evidence>
<dbReference type="InterPro" id="IPR001196">
    <property type="entry name" value="Ribosomal_uL15_CS"/>
</dbReference>
<dbReference type="GO" id="GO:0003735">
    <property type="term" value="F:structural constituent of ribosome"/>
    <property type="evidence" value="ECO:0007669"/>
    <property type="project" value="InterPro"/>
</dbReference>
<dbReference type="Pfam" id="PF00828">
    <property type="entry name" value="Ribosomal_L27A"/>
    <property type="match status" value="1"/>
</dbReference>
<evidence type="ECO:0000313" key="10">
    <source>
        <dbReference type="Proteomes" id="UP000536711"/>
    </source>
</evidence>
<evidence type="ECO:0000256" key="2">
    <source>
        <dbReference type="ARBA" id="ARBA00022980"/>
    </source>
</evidence>
<evidence type="ECO:0000256" key="7">
    <source>
        <dbReference type="SAM" id="MobiDB-lite"/>
    </source>
</evidence>
<evidence type="ECO:0000256" key="5">
    <source>
        <dbReference type="ARBA" id="ARBA00080124"/>
    </source>
</evidence>
<proteinExistence type="inferred from homology"/>
<dbReference type="InterPro" id="IPR021131">
    <property type="entry name" value="Ribosomal_uL15/eL18"/>
</dbReference>
<dbReference type="FunFam" id="3.100.10.10:FF:000002">
    <property type="entry name" value="60S ribosomal protein L27a"/>
    <property type="match status" value="1"/>
</dbReference>
<dbReference type="PROSITE" id="PS00475">
    <property type="entry name" value="RIBOSOMAL_L15"/>
    <property type="match status" value="1"/>
</dbReference>
<dbReference type="PANTHER" id="PTHR11721">
    <property type="entry name" value="60S RIBOSOMAL PROTEIN L27A"/>
    <property type="match status" value="1"/>
</dbReference>
<evidence type="ECO:0000259" key="8">
    <source>
        <dbReference type="Pfam" id="PF00828"/>
    </source>
</evidence>
<protein>
    <recommendedName>
        <fullName evidence="4">Large ribosomal subunit protein uL15</fullName>
    </recommendedName>
    <alternativeName>
        <fullName evidence="5">L29</fullName>
    </alternativeName>
</protein>
<accession>A0A8H4JMH5</accession>
<comment type="similarity">
    <text evidence="1 6">Belongs to the universal ribosomal protein uL15 family.</text>
</comment>
<sequence length="182" mass="20311">MPTRTSKTRKQYVLIPLAVDETAGAHNNRPLSAAALEPEEIKTIRGHVSAGKGRVGKHRKHPGGRGLAGGQHHHRTNMDKYHPGYFGKVGMRYFHKQPNHFWKPIINLDKLWSLVPQETRDAYVSGEKKDTVPVLDLLPLGYSKVLGKGRLPEIPLVVRARWVSRLAEQKIKQAGGVVELVA</sequence>
<keyword evidence="2 6" id="KW-0689">Ribosomal protein</keyword>
<dbReference type="OrthoDB" id="61900at2759"/>
<dbReference type="GO" id="GO:0006412">
    <property type="term" value="P:translation"/>
    <property type="evidence" value="ECO:0007669"/>
    <property type="project" value="InterPro"/>
</dbReference>
<keyword evidence="3 6" id="KW-0687">Ribonucleoprotein</keyword>
<dbReference type="Gene3D" id="3.100.10.10">
    <property type="match status" value="1"/>
</dbReference>